<feature type="non-terminal residue" evidence="2">
    <location>
        <position position="1"/>
    </location>
</feature>
<dbReference type="Proteomes" id="UP001221757">
    <property type="component" value="Unassembled WGS sequence"/>
</dbReference>
<reference evidence="2" key="1">
    <citation type="submission" date="2023-03" db="EMBL/GenBank/DDBJ databases">
        <title>Massive genome expansion in bonnet fungi (Mycena s.s.) driven by repeated elements and novel gene families across ecological guilds.</title>
        <authorList>
            <consortium name="Lawrence Berkeley National Laboratory"/>
            <person name="Harder C.B."/>
            <person name="Miyauchi S."/>
            <person name="Viragh M."/>
            <person name="Kuo A."/>
            <person name="Thoen E."/>
            <person name="Andreopoulos B."/>
            <person name="Lu D."/>
            <person name="Skrede I."/>
            <person name="Drula E."/>
            <person name="Henrissat B."/>
            <person name="Morin E."/>
            <person name="Kohler A."/>
            <person name="Barry K."/>
            <person name="LaButti K."/>
            <person name="Morin E."/>
            <person name="Salamov A."/>
            <person name="Lipzen A."/>
            <person name="Mereny Z."/>
            <person name="Hegedus B."/>
            <person name="Baldrian P."/>
            <person name="Stursova M."/>
            <person name="Weitz H."/>
            <person name="Taylor A."/>
            <person name="Grigoriev I.V."/>
            <person name="Nagy L.G."/>
            <person name="Martin F."/>
            <person name="Kauserud H."/>
        </authorList>
    </citation>
    <scope>NUCLEOTIDE SEQUENCE</scope>
    <source>
        <strain evidence="2">CBHHK067</strain>
    </source>
</reference>
<feature type="non-terminal residue" evidence="2">
    <location>
        <position position="98"/>
    </location>
</feature>
<sequence length="98" mass="10383">PTATPCYSVAFENLKASVHGDDYLSYILTDTVDECISFCAGHTGCAFANTYYDNNAKNTKLTCAIYAGCHTTADAIKTGGQSKPDRSLSTISSSCGYC</sequence>
<feature type="compositionally biased region" description="Polar residues" evidence="1">
    <location>
        <begin position="87"/>
        <end position="98"/>
    </location>
</feature>
<gene>
    <name evidence="2" type="ORF">B0H17DRAFT_905565</name>
</gene>
<feature type="region of interest" description="Disordered" evidence="1">
    <location>
        <begin position="78"/>
        <end position="98"/>
    </location>
</feature>
<name>A0AAD7GPG6_MYCRO</name>
<dbReference type="EMBL" id="JARKIE010000018">
    <property type="protein sequence ID" value="KAJ7701131.1"/>
    <property type="molecule type" value="Genomic_DNA"/>
</dbReference>
<protein>
    <submittedName>
        <fullName evidence="2">Uncharacterized protein</fullName>
    </submittedName>
</protein>
<accession>A0AAD7GPG6</accession>
<comment type="caution">
    <text evidence="2">The sequence shown here is derived from an EMBL/GenBank/DDBJ whole genome shotgun (WGS) entry which is preliminary data.</text>
</comment>
<evidence type="ECO:0000313" key="2">
    <source>
        <dbReference type="EMBL" id="KAJ7701131.1"/>
    </source>
</evidence>
<evidence type="ECO:0000313" key="3">
    <source>
        <dbReference type="Proteomes" id="UP001221757"/>
    </source>
</evidence>
<evidence type="ECO:0000256" key="1">
    <source>
        <dbReference type="SAM" id="MobiDB-lite"/>
    </source>
</evidence>
<organism evidence="2 3">
    <name type="scientific">Mycena rosella</name>
    <name type="common">Pink bonnet</name>
    <name type="synonym">Agaricus rosellus</name>
    <dbReference type="NCBI Taxonomy" id="1033263"/>
    <lineage>
        <taxon>Eukaryota</taxon>
        <taxon>Fungi</taxon>
        <taxon>Dikarya</taxon>
        <taxon>Basidiomycota</taxon>
        <taxon>Agaricomycotina</taxon>
        <taxon>Agaricomycetes</taxon>
        <taxon>Agaricomycetidae</taxon>
        <taxon>Agaricales</taxon>
        <taxon>Marasmiineae</taxon>
        <taxon>Mycenaceae</taxon>
        <taxon>Mycena</taxon>
    </lineage>
</organism>
<proteinExistence type="predicted"/>
<keyword evidence="3" id="KW-1185">Reference proteome</keyword>
<dbReference type="AlphaFoldDB" id="A0AAD7GPG6"/>